<dbReference type="Proteomes" id="UP000759529">
    <property type="component" value="Unassembled WGS sequence"/>
</dbReference>
<evidence type="ECO:0000313" key="2">
    <source>
        <dbReference type="Proteomes" id="UP000759529"/>
    </source>
</evidence>
<dbReference type="EMBL" id="JACSOD020000269">
    <property type="protein sequence ID" value="MBM6497884.1"/>
    <property type="molecule type" value="Genomic_DNA"/>
</dbReference>
<protein>
    <submittedName>
        <fullName evidence="1">Uncharacterized protein</fullName>
    </submittedName>
</protein>
<reference evidence="1 2" key="1">
    <citation type="submission" date="2021-02" db="EMBL/GenBank/DDBJ databases">
        <authorList>
            <person name="Jung H.S."/>
            <person name="Chun B.H."/>
            <person name="Jeon C.O."/>
        </authorList>
    </citation>
    <scope>NUCLEOTIDE SEQUENCE [LARGE SCALE GENOMIC DNA]</scope>
    <source>
        <strain evidence="1 2">LMG 25203</strain>
    </source>
</reference>
<evidence type="ECO:0000313" key="1">
    <source>
        <dbReference type="EMBL" id="MBM6497884.1"/>
    </source>
</evidence>
<comment type="caution">
    <text evidence="1">The sequence shown here is derived from an EMBL/GenBank/DDBJ whole genome shotgun (WGS) entry which is preliminary data.</text>
</comment>
<proteinExistence type="predicted"/>
<gene>
    <name evidence="1" type="ORF">H9X54_000970</name>
</gene>
<name>A0ABS2CSF4_9FLAO</name>
<dbReference type="RefSeq" id="WP_204158584.1">
    <property type="nucleotide sequence ID" value="NZ_JACSOD020000269.1"/>
</dbReference>
<sequence length="124" mass="14078">MNFQFENVSHSTELRSLYDAYRIDKIELWFDFSPDSSAPSATGPVYFPKLWLKRDYNDSNAPTLDDMEQSNQSQVLRFDAGRNTLGPYFLKPAIAQEVFQDPSAGVAVSTAWGKWIRTAHAQVP</sequence>
<accession>A0ABS2CSF4</accession>
<organism evidence="1 2">
    <name type="scientific">Flavobacterium macrobrachii</name>
    <dbReference type="NCBI Taxonomy" id="591204"/>
    <lineage>
        <taxon>Bacteria</taxon>
        <taxon>Pseudomonadati</taxon>
        <taxon>Bacteroidota</taxon>
        <taxon>Flavobacteriia</taxon>
        <taxon>Flavobacteriales</taxon>
        <taxon>Flavobacteriaceae</taxon>
        <taxon>Flavobacterium</taxon>
    </lineage>
</organism>
<keyword evidence="2" id="KW-1185">Reference proteome</keyword>
<feature type="non-terminal residue" evidence="1">
    <location>
        <position position="124"/>
    </location>
</feature>